<keyword evidence="11 14" id="KW-1133">Transmembrane helix</keyword>
<protein>
    <recommendedName>
        <fullName evidence="4">RING-type E3 ubiquitin transferase</fullName>
        <ecNumber evidence="4">2.3.2.27</ecNumber>
    </recommendedName>
</protein>
<name>A0A8T2S461_CERRI</name>
<evidence type="ECO:0000256" key="13">
    <source>
        <dbReference type="PROSITE-ProRule" id="PRU00175"/>
    </source>
</evidence>
<dbReference type="AlphaFoldDB" id="A0A8T2S461"/>
<sequence>MSLCFSDRSQTCSEAYPASLSSRSHRHHSSIMSSKEFTLLLGLPCLLGIVFLALLYCKVFGKYFTVFDGEDRSVDFEAEVASRTYVINVVLGSQGEEPRFSNQGGSARDLIQSLTCFQYRELTAETSRDSVMPATDCAVCLAQFEEHDFTLRLPLCCHVFHKSCMNAWLLAHNSCPLCRRCILPVSE</sequence>
<keyword evidence="9" id="KW-0833">Ubl conjugation pathway</keyword>
<evidence type="ECO:0000256" key="9">
    <source>
        <dbReference type="ARBA" id="ARBA00022786"/>
    </source>
</evidence>
<keyword evidence="10" id="KW-0862">Zinc</keyword>
<gene>
    <name evidence="16" type="ORF">KP509_22G020900</name>
</gene>
<keyword evidence="5" id="KW-0808">Transferase</keyword>
<evidence type="ECO:0000256" key="12">
    <source>
        <dbReference type="ARBA" id="ARBA00023136"/>
    </source>
</evidence>
<evidence type="ECO:0000256" key="8">
    <source>
        <dbReference type="ARBA" id="ARBA00022771"/>
    </source>
</evidence>
<evidence type="ECO:0000259" key="15">
    <source>
        <dbReference type="PROSITE" id="PS50089"/>
    </source>
</evidence>
<keyword evidence="8 13" id="KW-0863">Zinc-finger</keyword>
<keyword evidence="12 14" id="KW-0472">Membrane</keyword>
<dbReference type="EC" id="2.3.2.27" evidence="4"/>
<evidence type="ECO:0000256" key="14">
    <source>
        <dbReference type="SAM" id="Phobius"/>
    </source>
</evidence>
<dbReference type="Pfam" id="PF13639">
    <property type="entry name" value="zf-RING_2"/>
    <property type="match status" value="1"/>
</dbReference>
<dbReference type="EMBL" id="CM035427">
    <property type="protein sequence ID" value="KAH7306588.1"/>
    <property type="molecule type" value="Genomic_DNA"/>
</dbReference>
<comment type="subcellular location">
    <subcellularLocation>
        <location evidence="2">Membrane</location>
        <topology evidence="2">Single-pass membrane protein</topology>
    </subcellularLocation>
</comment>
<dbReference type="GO" id="GO:0061630">
    <property type="term" value="F:ubiquitin protein ligase activity"/>
    <property type="evidence" value="ECO:0007669"/>
    <property type="project" value="UniProtKB-EC"/>
</dbReference>
<evidence type="ECO:0000256" key="6">
    <source>
        <dbReference type="ARBA" id="ARBA00022692"/>
    </source>
</evidence>
<evidence type="ECO:0000313" key="17">
    <source>
        <dbReference type="Proteomes" id="UP000825935"/>
    </source>
</evidence>
<evidence type="ECO:0000313" key="16">
    <source>
        <dbReference type="EMBL" id="KAH7306588.1"/>
    </source>
</evidence>
<dbReference type="SMART" id="SM00184">
    <property type="entry name" value="RING"/>
    <property type="match status" value="1"/>
</dbReference>
<keyword evidence="7" id="KW-0479">Metal-binding</keyword>
<reference evidence="16" key="1">
    <citation type="submission" date="2021-08" db="EMBL/GenBank/DDBJ databases">
        <title>WGS assembly of Ceratopteris richardii.</title>
        <authorList>
            <person name="Marchant D.B."/>
            <person name="Chen G."/>
            <person name="Jenkins J."/>
            <person name="Shu S."/>
            <person name="Leebens-Mack J."/>
            <person name="Grimwood J."/>
            <person name="Schmutz J."/>
            <person name="Soltis P."/>
            <person name="Soltis D."/>
            <person name="Chen Z.-H."/>
        </authorList>
    </citation>
    <scope>NUCLEOTIDE SEQUENCE</scope>
    <source>
        <strain evidence="16">Whitten #5841</strain>
        <tissue evidence="16">Leaf</tissue>
    </source>
</reference>
<evidence type="ECO:0000256" key="11">
    <source>
        <dbReference type="ARBA" id="ARBA00022989"/>
    </source>
</evidence>
<dbReference type="PANTHER" id="PTHR46913:SF1">
    <property type="entry name" value="RING-H2 FINGER PROTEIN ATL16"/>
    <property type="match status" value="1"/>
</dbReference>
<evidence type="ECO:0000256" key="5">
    <source>
        <dbReference type="ARBA" id="ARBA00022679"/>
    </source>
</evidence>
<dbReference type="InterPro" id="IPR001841">
    <property type="entry name" value="Znf_RING"/>
</dbReference>
<organism evidence="16 17">
    <name type="scientific">Ceratopteris richardii</name>
    <name type="common">Triangle waterfern</name>
    <dbReference type="NCBI Taxonomy" id="49495"/>
    <lineage>
        <taxon>Eukaryota</taxon>
        <taxon>Viridiplantae</taxon>
        <taxon>Streptophyta</taxon>
        <taxon>Embryophyta</taxon>
        <taxon>Tracheophyta</taxon>
        <taxon>Polypodiopsida</taxon>
        <taxon>Polypodiidae</taxon>
        <taxon>Polypodiales</taxon>
        <taxon>Pteridineae</taxon>
        <taxon>Pteridaceae</taxon>
        <taxon>Parkerioideae</taxon>
        <taxon>Ceratopteris</taxon>
    </lineage>
</organism>
<accession>A0A8T2S461</accession>
<dbReference type="GO" id="GO:0016020">
    <property type="term" value="C:membrane"/>
    <property type="evidence" value="ECO:0007669"/>
    <property type="project" value="UniProtKB-SubCell"/>
</dbReference>
<dbReference type="InterPro" id="IPR044600">
    <property type="entry name" value="ATL1/ATL16-like"/>
</dbReference>
<feature type="transmembrane region" description="Helical" evidence="14">
    <location>
        <begin position="37"/>
        <end position="57"/>
    </location>
</feature>
<comment type="catalytic activity">
    <reaction evidence="1">
        <text>S-ubiquitinyl-[E2 ubiquitin-conjugating enzyme]-L-cysteine + [acceptor protein]-L-lysine = [E2 ubiquitin-conjugating enzyme]-L-cysteine + N(6)-ubiquitinyl-[acceptor protein]-L-lysine.</text>
        <dbReference type="EC" id="2.3.2.27"/>
    </reaction>
</comment>
<dbReference type="PANTHER" id="PTHR46913">
    <property type="entry name" value="RING-H2 FINGER PROTEIN ATL16"/>
    <property type="match status" value="1"/>
</dbReference>
<dbReference type="OrthoDB" id="8062037at2759"/>
<evidence type="ECO:0000256" key="3">
    <source>
        <dbReference type="ARBA" id="ARBA00004906"/>
    </source>
</evidence>
<dbReference type="InterPro" id="IPR013083">
    <property type="entry name" value="Znf_RING/FYVE/PHD"/>
</dbReference>
<dbReference type="PROSITE" id="PS50089">
    <property type="entry name" value="ZF_RING_2"/>
    <property type="match status" value="1"/>
</dbReference>
<keyword evidence="17" id="KW-1185">Reference proteome</keyword>
<dbReference type="GO" id="GO:0008270">
    <property type="term" value="F:zinc ion binding"/>
    <property type="evidence" value="ECO:0007669"/>
    <property type="project" value="UniProtKB-KW"/>
</dbReference>
<dbReference type="Proteomes" id="UP000825935">
    <property type="component" value="Chromosome 22"/>
</dbReference>
<comment type="caution">
    <text evidence="16">The sequence shown here is derived from an EMBL/GenBank/DDBJ whole genome shotgun (WGS) entry which is preliminary data.</text>
</comment>
<evidence type="ECO:0000256" key="2">
    <source>
        <dbReference type="ARBA" id="ARBA00004167"/>
    </source>
</evidence>
<proteinExistence type="predicted"/>
<dbReference type="SUPFAM" id="SSF57850">
    <property type="entry name" value="RING/U-box"/>
    <property type="match status" value="1"/>
</dbReference>
<evidence type="ECO:0000256" key="4">
    <source>
        <dbReference type="ARBA" id="ARBA00012483"/>
    </source>
</evidence>
<keyword evidence="6 14" id="KW-0812">Transmembrane</keyword>
<dbReference type="Gene3D" id="3.30.40.10">
    <property type="entry name" value="Zinc/RING finger domain, C3HC4 (zinc finger)"/>
    <property type="match status" value="1"/>
</dbReference>
<feature type="domain" description="RING-type" evidence="15">
    <location>
        <begin position="137"/>
        <end position="179"/>
    </location>
</feature>
<evidence type="ECO:0000256" key="7">
    <source>
        <dbReference type="ARBA" id="ARBA00022723"/>
    </source>
</evidence>
<dbReference type="GO" id="GO:0016567">
    <property type="term" value="P:protein ubiquitination"/>
    <property type="evidence" value="ECO:0007669"/>
    <property type="project" value="InterPro"/>
</dbReference>
<evidence type="ECO:0000256" key="1">
    <source>
        <dbReference type="ARBA" id="ARBA00000900"/>
    </source>
</evidence>
<comment type="pathway">
    <text evidence="3">Protein modification; protein ubiquitination.</text>
</comment>
<evidence type="ECO:0000256" key="10">
    <source>
        <dbReference type="ARBA" id="ARBA00022833"/>
    </source>
</evidence>